<evidence type="ECO:0000313" key="1">
    <source>
        <dbReference type="EMBL" id="EDS27875.1"/>
    </source>
</evidence>
<name>B0WHM6_CULQU</name>
<gene>
    <name evidence="2" type="primary">6038404</name>
    <name evidence="1" type="ORF">CpipJ_CPIJ006526</name>
</gene>
<protein>
    <submittedName>
        <fullName evidence="1 2">Uncharacterized protein</fullName>
    </submittedName>
</protein>
<reference evidence="2" key="2">
    <citation type="submission" date="2020-05" db="UniProtKB">
        <authorList>
            <consortium name="EnsemblMetazoa"/>
        </authorList>
    </citation>
    <scope>IDENTIFICATION</scope>
    <source>
        <strain evidence="2">JHB</strain>
    </source>
</reference>
<evidence type="ECO:0000313" key="3">
    <source>
        <dbReference type="Proteomes" id="UP000002320"/>
    </source>
</evidence>
<accession>B0WHM6</accession>
<dbReference type="AlphaFoldDB" id="B0WHM6"/>
<dbReference type="EnsemblMetazoa" id="CPIJ006526-RA">
    <property type="protein sequence ID" value="CPIJ006526-PA"/>
    <property type="gene ID" value="CPIJ006526"/>
</dbReference>
<keyword evidence="3" id="KW-1185">Reference proteome</keyword>
<evidence type="ECO:0000313" key="2">
    <source>
        <dbReference type="EnsemblMetazoa" id="CPIJ006526-PA"/>
    </source>
</evidence>
<dbReference type="Proteomes" id="UP000002320">
    <property type="component" value="Unassembled WGS sequence"/>
</dbReference>
<proteinExistence type="predicted"/>
<reference evidence="1" key="1">
    <citation type="submission" date="2007-03" db="EMBL/GenBank/DDBJ databases">
        <title>Annotation of Culex pipiens quinquefasciatus.</title>
        <authorList>
            <consortium name="The Broad Institute Genome Sequencing Platform"/>
            <person name="Atkinson P.W."/>
            <person name="Hemingway J."/>
            <person name="Christensen B.M."/>
            <person name="Higgs S."/>
            <person name="Kodira C."/>
            <person name="Hannick L."/>
            <person name="Megy K."/>
            <person name="O'Leary S."/>
            <person name="Pearson M."/>
            <person name="Haas B.J."/>
            <person name="Mauceli E."/>
            <person name="Wortman J.R."/>
            <person name="Lee N.H."/>
            <person name="Guigo R."/>
            <person name="Stanke M."/>
            <person name="Alvarado L."/>
            <person name="Amedeo P."/>
            <person name="Antoine C.H."/>
            <person name="Arensburger P."/>
            <person name="Bidwell S.L."/>
            <person name="Crawford M."/>
            <person name="Camaro F."/>
            <person name="Devon K."/>
            <person name="Engels R."/>
            <person name="Hammond M."/>
            <person name="Howarth C."/>
            <person name="Koehrsen M."/>
            <person name="Lawson D."/>
            <person name="Montgomery P."/>
            <person name="Nene V."/>
            <person name="Nusbaum C."/>
            <person name="Puiu D."/>
            <person name="Romero-Severson J."/>
            <person name="Severson D.W."/>
            <person name="Shumway M."/>
            <person name="Sisk P."/>
            <person name="Stolte C."/>
            <person name="Zeng Q."/>
            <person name="Eisenstadt E."/>
            <person name="Fraser-Liggett C."/>
            <person name="Strausberg R."/>
            <person name="Galagan J."/>
            <person name="Birren B."/>
            <person name="Collins F.H."/>
        </authorList>
    </citation>
    <scope>NUCLEOTIDE SEQUENCE [LARGE SCALE GENOMIC DNA]</scope>
    <source>
        <strain evidence="1">JHB</strain>
    </source>
</reference>
<dbReference type="KEGG" id="cqu:CpipJ_CPIJ006526"/>
<sequence>MPSQAKSLSPPVTKPAAVVAGKPVPYDAILAETLKHSGGQAWRALRNSFESYRSFTSTAWPYR</sequence>
<dbReference type="HOGENOM" id="CLU_2887941_0_0_1"/>
<organism>
    <name type="scientific">Culex quinquefasciatus</name>
    <name type="common">Southern house mosquito</name>
    <name type="synonym">Culex pungens</name>
    <dbReference type="NCBI Taxonomy" id="7176"/>
    <lineage>
        <taxon>Eukaryota</taxon>
        <taxon>Metazoa</taxon>
        <taxon>Ecdysozoa</taxon>
        <taxon>Arthropoda</taxon>
        <taxon>Hexapoda</taxon>
        <taxon>Insecta</taxon>
        <taxon>Pterygota</taxon>
        <taxon>Neoptera</taxon>
        <taxon>Endopterygota</taxon>
        <taxon>Diptera</taxon>
        <taxon>Nematocera</taxon>
        <taxon>Culicoidea</taxon>
        <taxon>Culicidae</taxon>
        <taxon>Culicinae</taxon>
        <taxon>Culicini</taxon>
        <taxon>Culex</taxon>
        <taxon>Culex</taxon>
    </lineage>
</organism>
<dbReference type="VEuPathDB" id="VectorBase:CPIJ006526"/>
<dbReference type="InParanoid" id="B0WHM6"/>
<dbReference type="EMBL" id="DS231938">
    <property type="protein sequence ID" value="EDS27875.1"/>
    <property type="molecule type" value="Genomic_DNA"/>
</dbReference>